<evidence type="ECO:0000256" key="1">
    <source>
        <dbReference type="ARBA" id="ARBA00022737"/>
    </source>
</evidence>
<keyword evidence="1" id="KW-0677">Repeat</keyword>
<dbReference type="PROSITE" id="PS51257">
    <property type="entry name" value="PROKAR_LIPOPROTEIN"/>
    <property type="match status" value="1"/>
</dbReference>
<dbReference type="GO" id="GO:0008270">
    <property type="term" value="F:zinc ion binding"/>
    <property type="evidence" value="ECO:0007669"/>
    <property type="project" value="UniProtKB-KW"/>
</dbReference>
<dbReference type="AlphaFoldDB" id="A0A4Z0C8F8"/>
<proteinExistence type="predicted"/>
<organism evidence="2 3">
    <name type="scientific">Ramlibacter henchirensis</name>
    <dbReference type="NCBI Taxonomy" id="204072"/>
    <lineage>
        <taxon>Bacteria</taxon>
        <taxon>Pseudomonadati</taxon>
        <taxon>Pseudomonadota</taxon>
        <taxon>Betaproteobacteria</taxon>
        <taxon>Burkholderiales</taxon>
        <taxon>Comamonadaceae</taxon>
        <taxon>Ramlibacter</taxon>
    </lineage>
</organism>
<keyword evidence="3" id="KW-1185">Reference proteome</keyword>
<reference evidence="2 3" key="1">
    <citation type="submission" date="2019-03" db="EMBL/GenBank/DDBJ databases">
        <title>Ramlibacter henchirensis DSM 14656, whole genome shotgun sequence.</title>
        <authorList>
            <person name="Zhang X."/>
            <person name="Feng G."/>
            <person name="Zhu H."/>
        </authorList>
    </citation>
    <scope>NUCLEOTIDE SEQUENCE [LARGE SCALE GENOMIC DNA]</scope>
    <source>
        <strain evidence="2 3">DSM 14656</strain>
    </source>
</reference>
<dbReference type="SUPFAM" id="SSF101898">
    <property type="entry name" value="NHL repeat"/>
    <property type="match status" value="1"/>
</dbReference>
<evidence type="ECO:0008006" key="4">
    <source>
        <dbReference type="Google" id="ProtNLM"/>
    </source>
</evidence>
<dbReference type="InterPro" id="IPR001258">
    <property type="entry name" value="NHL_repeat"/>
</dbReference>
<dbReference type="RefSeq" id="WP_135262796.1">
    <property type="nucleotide sequence ID" value="NZ_SMLM01000001.1"/>
</dbReference>
<dbReference type="Gene3D" id="2.120.10.30">
    <property type="entry name" value="TolB, C-terminal domain"/>
    <property type="match status" value="2"/>
</dbReference>
<evidence type="ECO:0000313" key="3">
    <source>
        <dbReference type="Proteomes" id="UP000298180"/>
    </source>
</evidence>
<protein>
    <recommendedName>
        <fullName evidence="4">NHL repeat-containing protein</fullName>
    </recommendedName>
</protein>
<dbReference type="OrthoDB" id="9031811at2"/>
<dbReference type="InterPro" id="IPR011042">
    <property type="entry name" value="6-blade_b-propeller_TolB-like"/>
</dbReference>
<dbReference type="Proteomes" id="UP000298180">
    <property type="component" value="Unassembled WGS sequence"/>
</dbReference>
<name>A0A4Z0C8F8_9BURK</name>
<comment type="caution">
    <text evidence="2">The sequence shown here is derived from an EMBL/GenBank/DDBJ whole genome shotgun (WGS) entry which is preliminary data.</text>
</comment>
<sequence length="422" mass="43696">MEQAVRPPRVPRSITSLFVAVGLGMALGACGGGGGGGAGPVEPPAPPPVAPPVFTGLPDFAAAAMVFGQADFTSADANRGGIDPEGRTLFDPAGVAVAQNGMLFIADSANRRVLGFHRIPDGLDQSADFALGQPDLVHGGDTDEIDGYDAPKAVSVGAGVVAVADPAAHRVLLYHGIPTDGTARPTTVVGQSRFDVPSSPACTDVNLSRPEGVHITPDGALIVADGGHSRVLIWKPIPGPGEHGKPANVILGQPSATSCSANAGGTSPGRSTMDNPIGVWSDGKRLAVADTVNHRVLLWDQLTMQSGQEPDRVLGQPNFESRASDATSAETLGFPRGVASNGRHLAVSDSGHHRVLLWSEWPSRDGQAAEAVIGQRDMTQDESDGLTASAQTLDAPYGVTFHEDKLLVIDESNHRLLIFKSD</sequence>
<evidence type="ECO:0000313" key="2">
    <source>
        <dbReference type="EMBL" id="TFZ06710.1"/>
    </source>
</evidence>
<gene>
    <name evidence="2" type="ORF">EZ313_08830</name>
</gene>
<dbReference type="PANTHER" id="PTHR24104:SF25">
    <property type="entry name" value="PROTEIN LIN-41"/>
    <property type="match status" value="1"/>
</dbReference>
<dbReference type="PANTHER" id="PTHR24104">
    <property type="entry name" value="E3 UBIQUITIN-PROTEIN LIGASE NHLRC1-RELATED"/>
    <property type="match status" value="1"/>
</dbReference>
<dbReference type="GO" id="GO:0043161">
    <property type="term" value="P:proteasome-mediated ubiquitin-dependent protein catabolic process"/>
    <property type="evidence" value="ECO:0007669"/>
    <property type="project" value="TreeGrafter"/>
</dbReference>
<dbReference type="GO" id="GO:0000209">
    <property type="term" value="P:protein polyubiquitination"/>
    <property type="evidence" value="ECO:0007669"/>
    <property type="project" value="TreeGrafter"/>
</dbReference>
<dbReference type="Pfam" id="PF01436">
    <property type="entry name" value="NHL"/>
    <property type="match status" value="1"/>
</dbReference>
<dbReference type="EMBL" id="SMLM01000001">
    <property type="protein sequence ID" value="TFZ06710.1"/>
    <property type="molecule type" value="Genomic_DNA"/>
</dbReference>
<dbReference type="InterPro" id="IPR050952">
    <property type="entry name" value="TRIM-NHL_E3_ligases"/>
</dbReference>
<dbReference type="GO" id="GO:0061630">
    <property type="term" value="F:ubiquitin protein ligase activity"/>
    <property type="evidence" value="ECO:0007669"/>
    <property type="project" value="TreeGrafter"/>
</dbReference>
<accession>A0A4Z0C8F8</accession>